<proteinExistence type="predicted"/>
<reference evidence="1 2" key="1">
    <citation type="submission" date="2019-09" db="EMBL/GenBank/DDBJ databases">
        <title>Klebsiella pneumoniae ST258 genomic variability and bacteriophage susceptibility.</title>
        <authorList>
            <person name="Venturini C."/>
            <person name="Ben Zakour N."/>
            <person name="Bowring B."/>
            <person name="Morales S."/>
            <person name="Cole R."/>
            <person name="Kovach Z."/>
            <person name="Branston S."/>
            <person name="Kettle E."/>
            <person name="Thomson N."/>
            <person name="Iredell J."/>
        </authorList>
    </citation>
    <scope>NUCLEOTIDE SEQUENCE [LARGE SCALE GENOMIC DNA]</scope>
</reference>
<accession>A0A5P8PK06</accession>
<sequence>MGFKPRVKMASGEMQEFKLTNGRTVILRKK</sequence>
<gene>
    <name evidence="1" type="ORF">AmPhEK29_0134</name>
</gene>
<protein>
    <submittedName>
        <fullName evidence="1">Uncharacterized protein</fullName>
    </submittedName>
</protein>
<evidence type="ECO:0000313" key="1">
    <source>
        <dbReference type="EMBL" id="QFR57071.1"/>
    </source>
</evidence>
<name>A0A5P8PK06_9CAUD</name>
<organism evidence="1 2">
    <name type="scientific">Klebsiella phage AmPh_EK29</name>
    <dbReference type="NCBI Taxonomy" id="2653641"/>
    <lineage>
        <taxon>Viruses</taxon>
        <taxon>Duplodnaviria</taxon>
        <taxon>Heunggongvirae</taxon>
        <taxon>Uroviricota</taxon>
        <taxon>Caudoviricetes</taxon>
        <taxon>Marfavirus</taxon>
        <taxon>Marfavirus F48</taxon>
    </lineage>
</organism>
<evidence type="ECO:0000313" key="2">
    <source>
        <dbReference type="Proteomes" id="UP000327306"/>
    </source>
</evidence>
<dbReference type="EMBL" id="MN434092">
    <property type="protein sequence ID" value="QFR57071.1"/>
    <property type="molecule type" value="Genomic_DNA"/>
</dbReference>
<dbReference type="Proteomes" id="UP000327306">
    <property type="component" value="Segment"/>
</dbReference>